<proteinExistence type="inferred from homology"/>
<dbReference type="GO" id="GO:0005634">
    <property type="term" value="C:nucleus"/>
    <property type="evidence" value="ECO:0007669"/>
    <property type="project" value="TreeGrafter"/>
</dbReference>
<dbReference type="GO" id="GO:0005975">
    <property type="term" value="P:carbohydrate metabolic process"/>
    <property type="evidence" value="ECO:0007669"/>
    <property type="project" value="InterPro"/>
</dbReference>
<protein>
    <recommendedName>
        <fullName evidence="2">poly(ADP-ribose) glycohydrolase</fullName>
        <ecNumber evidence="2">3.2.1.143</ecNumber>
    </recommendedName>
</protein>
<feature type="domain" description="PARG catalytic Macro" evidence="7">
    <location>
        <begin position="526"/>
        <end position="729"/>
    </location>
</feature>
<sequence>MGDAELNFRLHKERAAGELTTGDVMKLIEKKPKVADDLGVAQSIVSRVEDFAQKPLTPLTAFSPKEAPDEKKGSSKTVNNKRPVVELDSPITKRAVPSGLKTLTDSFRSPVASAASSPAVGFESPVTRKQPLTTDERLTDAFRNTVTSAASPNFGLESPSPVVSPASHNTPPKNKKPGSVARDDVQSESKQMSSPVNTNRKVATTKSVSEISEAVNLESGPSEDNMDSKDDAEETEFFSKHLPPGFKLSFSRFAWRPGGEKWKNAQNDARLNAFEKDLEALREEGNSDWTALEDEELDFCCCDAQREYQPFTFGNVKEEAAIPLPTRPGWVLEHPKRSYQTTYKKINELCVKLLYTDLGADGEETVSFKHLAEMAMLIGGYERYKLRGLRSFWEEHGEIYQEAAKYMIRLLASAEESLNMVNMFLLLNCNLGHSHLAKGTRSVTLNLCQCATLITFGFFGAYPDRLGKDNYPRFEFDSLINSESRIHQEKLKFIFNYFQKISGEHETRCKQLITFTRRTMSPEDLPDWENSAVKLSSCNFALDNQKRIEDYHYAVHLDFANRRIGGGVLEEGAVQEEVLMLCRPDTLVSMLICEKMYALEAIQIKGAPMINSYKGYGHSLEFVELPPQECKMDELGGYDTEILAIDAHCFQISSKQYCSHWLNRELNKAFVGFYHKSDKSYDKSRPLATGKWGCGVFNGDPYYKALLQWMAAAVNHRDMVMTTFGDESLLMQLDFQIIMSHKLGLTVGQLYKILLNWEKFVEQGGLRELPLPLFIMEQMEMAYGKDLDD</sequence>
<evidence type="ECO:0000256" key="4">
    <source>
        <dbReference type="PIRSR" id="PIRSR607724-1"/>
    </source>
</evidence>
<feature type="active site" evidence="4">
    <location>
        <position position="576"/>
    </location>
</feature>
<feature type="binding site" evidence="5">
    <location>
        <position position="575"/>
    </location>
    <ligand>
        <name>substrate</name>
    </ligand>
</feature>
<comment type="similarity">
    <text evidence="1">Belongs to the poly(ADP-ribose) glycohydrolase family.</text>
</comment>
<reference evidence="9" key="1">
    <citation type="submission" date="2023-06" db="EMBL/GenBank/DDBJ databases">
        <authorList>
            <person name="Delattre M."/>
        </authorList>
    </citation>
    <scope>NUCLEOTIDE SEQUENCE</scope>
    <source>
        <strain evidence="9">AF72</strain>
    </source>
</reference>
<dbReference type="Proteomes" id="UP001177023">
    <property type="component" value="Unassembled WGS sequence"/>
</dbReference>
<dbReference type="EMBL" id="CATQJA010002591">
    <property type="protein sequence ID" value="CAJ0572090.1"/>
    <property type="molecule type" value="Genomic_DNA"/>
</dbReference>
<dbReference type="PANTHER" id="PTHR12837">
    <property type="entry name" value="POLY ADP-RIBOSE GLYCOHYDROLASE"/>
    <property type="match status" value="1"/>
</dbReference>
<name>A0AA36CNY2_9BILA</name>
<dbReference type="AlphaFoldDB" id="A0AA36CNY2"/>
<feature type="domain" description="PARG helical" evidence="8">
    <location>
        <begin position="399"/>
        <end position="517"/>
    </location>
</feature>
<feature type="active site" evidence="4">
    <location>
        <position position="558"/>
    </location>
</feature>
<evidence type="ECO:0000256" key="1">
    <source>
        <dbReference type="ARBA" id="ARBA00009545"/>
    </source>
</evidence>
<feature type="binding site" evidence="5">
    <location>
        <position position="561"/>
    </location>
    <ligand>
        <name>substrate</name>
    </ligand>
</feature>
<dbReference type="PANTHER" id="PTHR12837:SF0">
    <property type="entry name" value="POLY(ADP-RIBOSE) GLYCOHYDROLASE"/>
    <property type="match status" value="1"/>
</dbReference>
<dbReference type="GO" id="GO:1990966">
    <property type="term" value="P:ATP generation from poly-ADP-D-ribose"/>
    <property type="evidence" value="ECO:0007669"/>
    <property type="project" value="TreeGrafter"/>
</dbReference>
<gene>
    <name evidence="9" type="ORF">MSPICULIGERA_LOCUS10484</name>
</gene>
<evidence type="ECO:0000313" key="10">
    <source>
        <dbReference type="Proteomes" id="UP001177023"/>
    </source>
</evidence>
<dbReference type="Pfam" id="PF05028">
    <property type="entry name" value="PARG_cat_C"/>
    <property type="match status" value="1"/>
</dbReference>
<keyword evidence="10" id="KW-1185">Reference proteome</keyword>
<dbReference type="GO" id="GO:0004649">
    <property type="term" value="F:poly(ADP-ribose) glycohydrolase activity"/>
    <property type="evidence" value="ECO:0007669"/>
    <property type="project" value="UniProtKB-EC"/>
</dbReference>
<organism evidence="9 10">
    <name type="scientific">Mesorhabditis spiculigera</name>
    <dbReference type="NCBI Taxonomy" id="96644"/>
    <lineage>
        <taxon>Eukaryota</taxon>
        <taxon>Metazoa</taxon>
        <taxon>Ecdysozoa</taxon>
        <taxon>Nematoda</taxon>
        <taxon>Chromadorea</taxon>
        <taxon>Rhabditida</taxon>
        <taxon>Rhabditina</taxon>
        <taxon>Rhabditomorpha</taxon>
        <taxon>Rhabditoidea</taxon>
        <taxon>Rhabditidae</taxon>
        <taxon>Mesorhabditinae</taxon>
        <taxon>Mesorhabditis</taxon>
    </lineage>
</organism>
<accession>A0AA36CNY2</accession>
<comment type="caution">
    <text evidence="9">The sequence shown here is derived from an EMBL/GenBank/DDBJ whole genome shotgun (WGS) entry which is preliminary data.</text>
</comment>
<evidence type="ECO:0000259" key="8">
    <source>
        <dbReference type="Pfam" id="PF20811"/>
    </source>
</evidence>
<dbReference type="EC" id="3.2.1.143" evidence="2"/>
<keyword evidence="3" id="KW-0378">Hydrolase</keyword>
<feature type="region of interest" description="Disordered" evidence="6">
    <location>
        <begin position="58"/>
        <end position="99"/>
    </location>
</feature>
<evidence type="ECO:0000256" key="5">
    <source>
        <dbReference type="PIRSR" id="PIRSR607724-2"/>
    </source>
</evidence>
<evidence type="ECO:0000256" key="2">
    <source>
        <dbReference type="ARBA" id="ARBA00012255"/>
    </source>
</evidence>
<feature type="compositionally biased region" description="Polar residues" evidence="6">
    <location>
        <begin position="188"/>
        <end position="210"/>
    </location>
</feature>
<feature type="binding site" evidence="5">
    <location>
        <position position="616"/>
    </location>
    <ligand>
        <name>substrate</name>
    </ligand>
</feature>
<feature type="non-terminal residue" evidence="9">
    <location>
        <position position="789"/>
    </location>
</feature>
<dbReference type="Pfam" id="PF20811">
    <property type="entry name" value="PARG_cat_N"/>
    <property type="match status" value="1"/>
</dbReference>
<evidence type="ECO:0000256" key="3">
    <source>
        <dbReference type="ARBA" id="ARBA00022801"/>
    </source>
</evidence>
<evidence type="ECO:0000313" key="9">
    <source>
        <dbReference type="EMBL" id="CAJ0572090.1"/>
    </source>
</evidence>
<dbReference type="InterPro" id="IPR046372">
    <property type="entry name" value="PARG_cat_C"/>
</dbReference>
<dbReference type="GO" id="GO:0006282">
    <property type="term" value="P:regulation of DNA repair"/>
    <property type="evidence" value="ECO:0007669"/>
    <property type="project" value="InterPro"/>
</dbReference>
<feature type="compositionally biased region" description="Polar residues" evidence="6">
    <location>
        <begin position="142"/>
        <end position="151"/>
    </location>
</feature>
<feature type="active site" evidence="4">
    <location>
        <position position="577"/>
    </location>
</feature>
<dbReference type="GO" id="GO:0005737">
    <property type="term" value="C:cytoplasm"/>
    <property type="evidence" value="ECO:0007669"/>
    <property type="project" value="TreeGrafter"/>
</dbReference>
<dbReference type="GO" id="GO:0009225">
    <property type="term" value="P:nucleotide-sugar metabolic process"/>
    <property type="evidence" value="ECO:0007669"/>
    <property type="project" value="TreeGrafter"/>
</dbReference>
<feature type="region of interest" description="Disordered" evidence="6">
    <location>
        <begin position="113"/>
        <end position="235"/>
    </location>
</feature>
<dbReference type="InterPro" id="IPR048362">
    <property type="entry name" value="PARG_helical"/>
</dbReference>
<dbReference type="InterPro" id="IPR007724">
    <property type="entry name" value="Poly_GlycHdrlase"/>
</dbReference>
<evidence type="ECO:0000256" key="6">
    <source>
        <dbReference type="SAM" id="MobiDB-lite"/>
    </source>
</evidence>
<evidence type="ECO:0000259" key="7">
    <source>
        <dbReference type="Pfam" id="PF05028"/>
    </source>
</evidence>